<keyword evidence="2" id="KW-1185">Reference proteome</keyword>
<dbReference type="RefSeq" id="WP_387396080.1">
    <property type="nucleotide sequence ID" value="NZ_JBIAMT010000003.1"/>
</dbReference>
<comment type="caution">
    <text evidence="1">The sequence shown here is derived from an EMBL/GenBank/DDBJ whole genome shotgun (WGS) entry which is preliminary data.</text>
</comment>
<sequence length="144" mass="15951">MGMAEYSINHAVIAELLKNNPAVFAEVFAVTEAAMNHWKSIAPVNKHGDIEAGKPHTLKSGYVDNPGDYKESIRMRMVKNPTRIKGRVEATDYKSYWLEGYKHVNAHNDPPPEPMLHTLSWLMASGLAIADDKGGFTEADDEVA</sequence>
<reference evidence="1 2" key="1">
    <citation type="submission" date="2024-10" db="EMBL/GenBank/DDBJ databases">
        <title>The Natural Products Discovery Center: Release of the First 8490 Sequenced Strains for Exploring Actinobacteria Biosynthetic Diversity.</title>
        <authorList>
            <person name="Kalkreuter E."/>
            <person name="Kautsar S.A."/>
            <person name="Yang D."/>
            <person name="Bader C.D."/>
            <person name="Teijaro C.N."/>
            <person name="Fluegel L."/>
            <person name="Davis C.M."/>
            <person name="Simpson J.R."/>
            <person name="Lauterbach L."/>
            <person name="Steele A.D."/>
            <person name="Gui C."/>
            <person name="Meng S."/>
            <person name="Li G."/>
            <person name="Viehrig K."/>
            <person name="Ye F."/>
            <person name="Su P."/>
            <person name="Kiefer A.F."/>
            <person name="Nichols A."/>
            <person name="Cepeda A.J."/>
            <person name="Yan W."/>
            <person name="Fan B."/>
            <person name="Jiang Y."/>
            <person name="Adhikari A."/>
            <person name="Zheng C.-J."/>
            <person name="Schuster L."/>
            <person name="Cowan T.M."/>
            <person name="Smanski M.J."/>
            <person name="Chevrette M.G."/>
            <person name="De Carvalho L.P.S."/>
            <person name="Shen B."/>
        </authorList>
    </citation>
    <scope>NUCLEOTIDE SEQUENCE [LARGE SCALE GENOMIC DNA]</scope>
    <source>
        <strain evidence="1 2">NPDC004119</strain>
    </source>
</reference>
<dbReference type="Proteomes" id="UP001601442">
    <property type="component" value="Unassembled WGS sequence"/>
</dbReference>
<gene>
    <name evidence="1" type="ORF">ACFYU5_19170</name>
</gene>
<name>A0ABW6P5W0_9NOCA</name>
<evidence type="ECO:0000313" key="1">
    <source>
        <dbReference type="EMBL" id="MFF0498535.1"/>
    </source>
</evidence>
<accession>A0ABW6P5W0</accession>
<dbReference type="EMBL" id="JBIAMT010000003">
    <property type="protein sequence ID" value="MFF0498535.1"/>
    <property type="molecule type" value="Genomic_DNA"/>
</dbReference>
<proteinExistence type="predicted"/>
<organism evidence="1 2">
    <name type="scientific">Nocardia aobensis</name>
    <dbReference type="NCBI Taxonomy" id="257277"/>
    <lineage>
        <taxon>Bacteria</taxon>
        <taxon>Bacillati</taxon>
        <taxon>Actinomycetota</taxon>
        <taxon>Actinomycetes</taxon>
        <taxon>Mycobacteriales</taxon>
        <taxon>Nocardiaceae</taxon>
        <taxon>Nocardia</taxon>
    </lineage>
</organism>
<protein>
    <recommendedName>
        <fullName evidence="3">Phage terminase small subunit P27 family</fullName>
    </recommendedName>
</protein>
<evidence type="ECO:0000313" key="2">
    <source>
        <dbReference type="Proteomes" id="UP001601442"/>
    </source>
</evidence>
<evidence type="ECO:0008006" key="3">
    <source>
        <dbReference type="Google" id="ProtNLM"/>
    </source>
</evidence>